<feature type="compositionally biased region" description="Acidic residues" evidence="1">
    <location>
        <begin position="28"/>
        <end position="38"/>
    </location>
</feature>
<dbReference type="EnsemblMetazoa" id="LLOJ001669-RA">
    <property type="protein sequence ID" value="LLOJ001669-PA"/>
    <property type="gene ID" value="LLOJ001669"/>
</dbReference>
<organism evidence="2 3">
    <name type="scientific">Lutzomyia longipalpis</name>
    <name type="common">Sand fly</name>
    <dbReference type="NCBI Taxonomy" id="7200"/>
    <lineage>
        <taxon>Eukaryota</taxon>
        <taxon>Metazoa</taxon>
        <taxon>Ecdysozoa</taxon>
        <taxon>Arthropoda</taxon>
        <taxon>Hexapoda</taxon>
        <taxon>Insecta</taxon>
        <taxon>Pterygota</taxon>
        <taxon>Neoptera</taxon>
        <taxon>Endopterygota</taxon>
        <taxon>Diptera</taxon>
        <taxon>Nematocera</taxon>
        <taxon>Psychodoidea</taxon>
        <taxon>Psychodidae</taxon>
        <taxon>Lutzomyia</taxon>
        <taxon>Lutzomyia</taxon>
    </lineage>
</organism>
<evidence type="ECO:0000313" key="3">
    <source>
        <dbReference type="Proteomes" id="UP000092461"/>
    </source>
</evidence>
<protein>
    <submittedName>
        <fullName evidence="2">Uncharacterized protein</fullName>
    </submittedName>
</protein>
<feature type="region of interest" description="Disordered" evidence="1">
    <location>
        <begin position="22"/>
        <end position="71"/>
    </location>
</feature>
<name>A0A1B0GHW1_LUTLO</name>
<feature type="compositionally biased region" description="Low complexity" evidence="1">
    <location>
        <begin position="44"/>
        <end position="57"/>
    </location>
</feature>
<sequence length="71" mass="7818">MKNDHECTHSSTATERFMRIGINGYGENGDDDDDEEEEILPHTNNPDNHINGNNDGDGINKNDEGIAESGM</sequence>
<evidence type="ECO:0000256" key="1">
    <source>
        <dbReference type="SAM" id="MobiDB-lite"/>
    </source>
</evidence>
<dbReference type="EMBL" id="AJWK01005696">
    <property type="status" value="NOT_ANNOTATED_CDS"/>
    <property type="molecule type" value="Genomic_DNA"/>
</dbReference>
<evidence type="ECO:0000313" key="2">
    <source>
        <dbReference type="EnsemblMetazoa" id="LLOJ001669-PA"/>
    </source>
</evidence>
<dbReference type="VEuPathDB" id="VectorBase:LLOJ001669"/>
<proteinExistence type="predicted"/>
<accession>A0A1B0GHW1</accession>
<dbReference type="Proteomes" id="UP000092461">
    <property type="component" value="Unassembled WGS sequence"/>
</dbReference>
<dbReference type="AlphaFoldDB" id="A0A1B0GHW1"/>
<reference evidence="2" key="1">
    <citation type="submission" date="2020-05" db="UniProtKB">
        <authorList>
            <consortium name="EnsemblMetazoa"/>
        </authorList>
    </citation>
    <scope>IDENTIFICATION</scope>
    <source>
        <strain evidence="2">Jacobina</strain>
    </source>
</reference>
<keyword evidence="3" id="KW-1185">Reference proteome</keyword>